<proteinExistence type="predicted"/>
<evidence type="ECO:0000259" key="10">
    <source>
        <dbReference type="SMART" id="SM00144"/>
    </source>
</evidence>
<dbReference type="FunFam" id="1.25.40.70:FF:000014">
    <property type="entry name" value="Phosphatidylinositol-4-phosphate 3-kinase C2 domain-containing subunit beta"/>
    <property type="match status" value="1"/>
</dbReference>
<reference evidence="15" key="1">
    <citation type="submission" date="2022-01" db="EMBL/GenBank/DDBJ databases">
        <authorList>
            <person name="King R."/>
        </authorList>
    </citation>
    <scope>NUCLEOTIDE SEQUENCE</scope>
</reference>
<evidence type="ECO:0000256" key="1">
    <source>
        <dbReference type="ARBA" id="ARBA00022679"/>
    </source>
</evidence>
<evidence type="ECO:0000313" key="15">
    <source>
        <dbReference type="EMBL" id="CAG9809494.1"/>
    </source>
</evidence>
<comment type="catalytic activity">
    <reaction evidence="6">
        <text>a 1,2-diacyl-sn-glycero-3-phospho-(1D-myo-inositol) + ATP = a 1,2-diacyl-sn-glycero-3-phospho-(1D-myo-inositol-3-phosphate) + ADP + H(+)</text>
        <dbReference type="Rhea" id="RHEA:12709"/>
        <dbReference type="ChEBI" id="CHEBI:15378"/>
        <dbReference type="ChEBI" id="CHEBI:30616"/>
        <dbReference type="ChEBI" id="CHEBI:57880"/>
        <dbReference type="ChEBI" id="CHEBI:58088"/>
        <dbReference type="ChEBI" id="CHEBI:456216"/>
        <dbReference type="EC" id="2.7.1.137"/>
    </reaction>
    <physiologicalReaction direction="left-to-right" evidence="6">
        <dbReference type="Rhea" id="RHEA:12710"/>
    </physiologicalReaction>
</comment>
<dbReference type="InterPro" id="IPR000008">
    <property type="entry name" value="C2_dom"/>
</dbReference>
<organism evidence="15 16">
    <name type="scientific">Chironomus riparius</name>
    <dbReference type="NCBI Taxonomy" id="315576"/>
    <lineage>
        <taxon>Eukaryota</taxon>
        <taxon>Metazoa</taxon>
        <taxon>Ecdysozoa</taxon>
        <taxon>Arthropoda</taxon>
        <taxon>Hexapoda</taxon>
        <taxon>Insecta</taxon>
        <taxon>Pterygota</taxon>
        <taxon>Neoptera</taxon>
        <taxon>Endopterygota</taxon>
        <taxon>Diptera</taxon>
        <taxon>Nematocera</taxon>
        <taxon>Chironomoidea</taxon>
        <taxon>Chironomidae</taxon>
        <taxon>Chironominae</taxon>
        <taxon>Chironomus</taxon>
    </lineage>
</organism>
<dbReference type="Gene3D" id="3.10.20.90">
    <property type="entry name" value="Phosphatidylinositol 3-kinase Catalytic Subunit, Chain A, domain 1"/>
    <property type="match status" value="1"/>
</dbReference>
<dbReference type="InterPro" id="IPR015433">
    <property type="entry name" value="PI3/4_kinase"/>
</dbReference>
<feature type="domain" description="PIK helical" evidence="11">
    <location>
        <begin position="940"/>
        <end position="1133"/>
    </location>
</feature>
<dbReference type="InterPro" id="IPR000341">
    <property type="entry name" value="PI3K_Ras-bd_dom"/>
</dbReference>
<dbReference type="Gene3D" id="1.10.1070.11">
    <property type="entry name" value="Phosphatidylinositol 3-/4-kinase, catalytic domain"/>
    <property type="match status" value="1"/>
</dbReference>
<dbReference type="Gene3D" id="2.60.40.150">
    <property type="entry name" value="C2 domain"/>
    <property type="match status" value="2"/>
</dbReference>
<dbReference type="GO" id="GO:0005886">
    <property type="term" value="C:plasma membrane"/>
    <property type="evidence" value="ECO:0007669"/>
    <property type="project" value="TreeGrafter"/>
</dbReference>
<evidence type="ECO:0000259" key="9">
    <source>
        <dbReference type="SMART" id="SM00142"/>
    </source>
</evidence>
<dbReference type="InterPro" id="IPR011009">
    <property type="entry name" value="Kinase-like_dom_sf"/>
</dbReference>
<dbReference type="SMART" id="SM00146">
    <property type="entry name" value="PI3Kc"/>
    <property type="match status" value="1"/>
</dbReference>
<dbReference type="Pfam" id="PF00794">
    <property type="entry name" value="PI3K_rbd"/>
    <property type="match status" value="1"/>
</dbReference>
<comment type="catalytic activity">
    <reaction evidence="7">
        <text>a 1,2-diacyl-sn-glycero-3-phospho-(1D-myo-inositol 4-phosphate) + ATP = a 1,2-diacyl-sn-glycero-3-phospho-(1D-myo-inositol-3,4-bisphosphate) + ADP + H(+)</text>
        <dbReference type="Rhea" id="RHEA:18373"/>
        <dbReference type="ChEBI" id="CHEBI:15378"/>
        <dbReference type="ChEBI" id="CHEBI:30616"/>
        <dbReference type="ChEBI" id="CHEBI:57658"/>
        <dbReference type="ChEBI" id="CHEBI:58178"/>
        <dbReference type="ChEBI" id="CHEBI:456216"/>
        <dbReference type="EC" id="2.7.1.154"/>
    </reaction>
    <physiologicalReaction direction="left-to-right" evidence="7">
        <dbReference type="Rhea" id="RHEA:18374"/>
    </physiologicalReaction>
</comment>
<dbReference type="InterPro" id="IPR036940">
    <property type="entry name" value="PI3/4_kinase_cat_sf"/>
</dbReference>
<evidence type="ECO:0000259" key="14">
    <source>
        <dbReference type="SMART" id="SM00312"/>
    </source>
</evidence>
<dbReference type="FunFam" id="3.30.1520.10:FF:000006">
    <property type="entry name" value="Phosphatidylinositol 4-phosphate 3-kinase C2 domain-containing subunit alpha"/>
    <property type="match status" value="1"/>
</dbReference>
<dbReference type="Proteomes" id="UP001153620">
    <property type="component" value="Chromosome 3"/>
</dbReference>
<dbReference type="PROSITE" id="PS00916">
    <property type="entry name" value="PI3_4_KINASE_2"/>
    <property type="match status" value="1"/>
</dbReference>
<dbReference type="Pfam" id="PF00613">
    <property type="entry name" value="PI3Ka"/>
    <property type="match status" value="1"/>
</dbReference>
<dbReference type="InterPro" id="IPR036871">
    <property type="entry name" value="PX_dom_sf"/>
</dbReference>
<dbReference type="InterPro" id="IPR001683">
    <property type="entry name" value="PX_dom"/>
</dbReference>
<dbReference type="InterPro" id="IPR000403">
    <property type="entry name" value="PI3/4_kinase_cat_dom"/>
</dbReference>
<feature type="domain" description="C2" evidence="13">
    <location>
        <begin position="1666"/>
        <end position="1770"/>
    </location>
</feature>
<dbReference type="Pfam" id="PF00787">
    <property type="entry name" value="PX"/>
    <property type="match status" value="1"/>
</dbReference>
<feature type="region of interest" description="Disordered" evidence="8">
    <location>
        <begin position="28"/>
        <end position="59"/>
    </location>
</feature>
<dbReference type="GO" id="GO:0048015">
    <property type="term" value="P:phosphatidylinositol-mediated signaling"/>
    <property type="evidence" value="ECO:0007669"/>
    <property type="project" value="TreeGrafter"/>
</dbReference>
<dbReference type="InterPro" id="IPR002420">
    <property type="entry name" value="PI3K-type_C2_dom"/>
</dbReference>
<dbReference type="Gene3D" id="3.30.1010.10">
    <property type="entry name" value="Phosphatidylinositol 3-kinase Catalytic Subunit, Chain A, domain 4"/>
    <property type="match status" value="1"/>
</dbReference>
<dbReference type="InterPro" id="IPR042236">
    <property type="entry name" value="PI3K_accessory_sf"/>
</dbReference>
<feature type="compositionally biased region" description="Polar residues" evidence="8">
    <location>
        <begin position="30"/>
        <end position="43"/>
    </location>
</feature>
<dbReference type="SUPFAM" id="SSF49562">
    <property type="entry name" value="C2 domain (Calcium/lipid-binding domain, CaLB)"/>
    <property type="match status" value="2"/>
</dbReference>
<dbReference type="SMART" id="SM00145">
    <property type="entry name" value="PI3Ka"/>
    <property type="match status" value="1"/>
</dbReference>
<keyword evidence="3" id="KW-0418">Kinase</keyword>
<reference evidence="15" key="2">
    <citation type="submission" date="2022-10" db="EMBL/GenBank/DDBJ databases">
        <authorList>
            <consortium name="ENA_rothamsted_submissions"/>
            <consortium name="culmorum"/>
            <person name="King R."/>
        </authorList>
    </citation>
    <scope>NUCLEOTIDE SEQUENCE</scope>
</reference>
<evidence type="ECO:0000256" key="6">
    <source>
        <dbReference type="ARBA" id="ARBA00023985"/>
    </source>
</evidence>
<dbReference type="GO" id="GO:0035091">
    <property type="term" value="F:phosphatidylinositol binding"/>
    <property type="evidence" value="ECO:0007669"/>
    <property type="project" value="InterPro"/>
</dbReference>
<gene>
    <name evidence="15" type="ORF">CHIRRI_LOCUS12315</name>
</gene>
<feature type="domain" description="PI3K/PI4K catalytic" evidence="12">
    <location>
        <begin position="1229"/>
        <end position="1490"/>
    </location>
</feature>
<protein>
    <recommendedName>
        <fullName evidence="17">Phosphatidylinositol-4-phosphate 3-kinase</fullName>
    </recommendedName>
</protein>
<dbReference type="InterPro" id="IPR001263">
    <property type="entry name" value="PI3K_accessory_dom"/>
</dbReference>
<dbReference type="GO" id="GO:0016303">
    <property type="term" value="F:1-phosphatidylinositol-3-kinase activity"/>
    <property type="evidence" value="ECO:0007669"/>
    <property type="project" value="UniProtKB-EC"/>
</dbReference>
<evidence type="ECO:0000259" key="13">
    <source>
        <dbReference type="SMART" id="SM00239"/>
    </source>
</evidence>
<dbReference type="CDD" id="cd04012">
    <property type="entry name" value="C2A_PI3K_class_II"/>
    <property type="match status" value="1"/>
</dbReference>
<dbReference type="Pfam" id="PF00454">
    <property type="entry name" value="PI3_PI4_kinase"/>
    <property type="match status" value="1"/>
</dbReference>
<keyword evidence="5" id="KW-0443">Lipid metabolism</keyword>
<evidence type="ECO:0000256" key="3">
    <source>
        <dbReference type="ARBA" id="ARBA00022777"/>
    </source>
</evidence>
<dbReference type="EMBL" id="OU895879">
    <property type="protein sequence ID" value="CAG9809494.1"/>
    <property type="molecule type" value="Genomic_DNA"/>
</dbReference>
<dbReference type="GO" id="GO:0005737">
    <property type="term" value="C:cytoplasm"/>
    <property type="evidence" value="ECO:0007669"/>
    <property type="project" value="TreeGrafter"/>
</dbReference>
<evidence type="ECO:0000256" key="7">
    <source>
        <dbReference type="ARBA" id="ARBA00029297"/>
    </source>
</evidence>
<dbReference type="FunFam" id="3.30.1010.10:FF:000001">
    <property type="entry name" value="Phosphatidylinositol 4-phosphate 3-kinase C2 domain-containing subunit beta"/>
    <property type="match status" value="1"/>
</dbReference>
<accession>A0A9N9S560</accession>
<dbReference type="Gene3D" id="1.25.40.70">
    <property type="entry name" value="Phosphatidylinositol 3-kinase, accessory domain (PIK)"/>
    <property type="match status" value="1"/>
</dbReference>
<dbReference type="Pfam" id="PF00792">
    <property type="entry name" value="PI3K_C2"/>
    <property type="match status" value="1"/>
</dbReference>
<dbReference type="FunFam" id="1.10.1070.11:FF:000001">
    <property type="entry name" value="Phosphatidylinositol 4,5-bisphosphate 3-kinase catalytic subunit"/>
    <property type="match status" value="1"/>
</dbReference>
<dbReference type="InterPro" id="IPR035892">
    <property type="entry name" value="C2_domain_sf"/>
</dbReference>
<dbReference type="SMART" id="SM00312">
    <property type="entry name" value="PX"/>
    <property type="match status" value="1"/>
</dbReference>
<dbReference type="SUPFAM" id="SSF54236">
    <property type="entry name" value="Ubiquitin-like"/>
    <property type="match status" value="1"/>
</dbReference>
<sequence>MSRLSEDEIAKALSLEEAALDEFKLRKGSLPNQGNYSKTSINDNKLRHSLHSSSSSSSLTNIERKIDELDLISFTNDENDQTKVVKKKENDPYNKLIEPILQLNSNRSQIVPYTTNTNQQASSQSFPSLYSLSNTASNQYYSQQMYFNPSNYHPRIGFERFTSQPQYSAYNNNNNSVYSGINQQPTYGLYSQTQTQYGWTRLPVPSTSIAIPPTTFQQSFHTVKSENSLIKVSDTLKTATPQSIASSSQSLTSSHSSQNLVIKRTSKNENLINLDDADDSNVFANILEAFDPLSSKNEEASNAYYTDQDPFDYIYSGGTQYSDPLYEAVIRSDRSVASPKNQSIQDISSEYYSTGSIKEENKYSQDEPPPLPPRNSTHSNQHETINSQQFYTNNQYSKKLYENIVERKKYDKDSIAFYNMVKDLRSKYNYNDTASNVGHIVAATLDSKYLNVSIIKILVYPSFECFNLPNNYLQNYKIKSNTENYQKLDTYLDPVAFTCDINSTTVHVIMQVLSNLENELSGNAENYALKTIGSQEWLSPLSSLSQLEYIHNMIKLEKDVQLGLFPKKDEYMKVIARTQQDDSRDAQLKMENILPNDPVTSISYASLIILLETLEMEIDKLESASTSQIYSSFNSSGVIQAVKAICALLGAIDTFELYTAINKLKNTCDEQLRNIHQQPSFSRTTFQVESEKGNYSQVTLKPRSISEEIKLLCDDIRDSVQHLLEVYSQAFQVNFSVNRPHWESPIKTIANVSQHVMLNVMALHRPPSHWKYDEYKLASQIYHGTRGVSDPRITPCSNSLCGFFPRLTFDSWLIFDDVPVCSLPRESRIVFVLYGCLKQPVDGQATNDASQNNNHEGEMTQEELGWTSIQFFDFERQMIQGTYFLSFWPPTNEKYLCPSPQRGTHPQGDYCPILSIEIPFFDGCLVFPDIVINANLPKLDYECLDRNLQDELLDTVNQGILFNQIDKREVLWEKRHYLHKFPKALPKILNTAHSWDYASLSDLHALVLQSSALKPLEAIELLLPKYPDLFVREQAVKWISKMDEDELVDFLPQLLQALKFDCYESSPLACFLLGRSLDSPRVAHFLYWLLIQNLPGDCPQNTMETNQFYEDNYVLLQCRFHRRNQMMLRALLAICGENLCGRFLSQNVLCKSLDDVAKSVKTAKESLRLPILRQTIENVHQILSENPTTLPLSPGLEVKGVVAKTCSYFNSNTLPLKINFMGPDELIIPAIFKCGDDLQQDMLTLQIVRIIDKMWLKEGLDLKMVSFQCIPTGFKKGMIEMITNAETLREIQVKCGLTGSFKDKPIAEWLQKQNPNQLEYQRAVDNFTSSCAGYSIITYILGICDRHNDNIMLKTSGHIFHIDFGKFLGDAQMFGNFKRDRTPFVLTSDMAYVINGGDKPSSKFHNFVDLCCKAFNIVRKHGDLLLHIFAFMASSGIPGVTSDAVNYVRNALMPGASNPEAASNFAKMIHVSLKSWFTQFNFFLHNLAQMRFTNQGEGSEVLSFVPKTYNVSQEGSIGNIIVHGYQKRYNLEKYYTYILIVFRENNPDPVYLFRTYKEFCELHQKLCLLFPLARLHSLQSGISVGRSNIKTVAERRLPEVKKFINSLLNASTEIINSDLVITFFHPLLRDQQEADIHALKMREDKKSPENNICGEIKFSIHYHRDTFIVMIHHARSLPITTSGQEPNTYVKSYLIPDKSKITKRKTRVVKKTCYPSFMETLEYRMAIQVIKLKTLQITVWGHDTLQENEFLGGVQIPLVGLNLKEEIVGWHQLVYLPRS</sequence>
<dbReference type="InterPro" id="IPR018936">
    <property type="entry name" value="PI3/4_kinase_CS"/>
</dbReference>
<dbReference type="CDD" id="cd05166">
    <property type="entry name" value="PI3Kc_II"/>
    <property type="match status" value="1"/>
</dbReference>
<dbReference type="Gene3D" id="3.30.1520.10">
    <property type="entry name" value="Phox-like domain"/>
    <property type="match status" value="1"/>
</dbReference>
<dbReference type="InterPro" id="IPR029071">
    <property type="entry name" value="Ubiquitin-like_domsf"/>
</dbReference>
<feature type="compositionally biased region" description="Polar residues" evidence="8">
    <location>
        <begin position="374"/>
        <end position="389"/>
    </location>
</feature>
<evidence type="ECO:0008006" key="17">
    <source>
        <dbReference type="Google" id="ProtNLM"/>
    </source>
</evidence>
<dbReference type="SMART" id="SM00144">
    <property type="entry name" value="PI3K_rbd"/>
    <property type="match status" value="1"/>
</dbReference>
<evidence type="ECO:0000259" key="11">
    <source>
        <dbReference type="SMART" id="SM00145"/>
    </source>
</evidence>
<dbReference type="SUPFAM" id="SSF56112">
    <property type="entry name" value="Protein kinase-like (PK-like)"/>
    <property type="match status" value="1"/>
</dbReference>
<name>A0A9N9S560_9DIPT</name>
<dbReference type="SMART" id="SM00142">
    <property type="entry name" value="PI3K_C2"/>
    <property type="match status" value="1"/>
</dbReference>
<dbReference type="SMART" id="SM00239">
    <property type="entry name" value="C2"/>
    <property type="match status" value="1"/>
</dbReference>
<dbReference type="GO" id="GO:0005524">
    <property type="term" value="F:ATP binding"/>
    <property type="evidence" value="ECO:0007669"/>
    <property type="project" value="UniProtKB-KW"/>
</dbReference>
<dbReference type="PANTHER" id="PTHR10048">
    <property type="entry name" value="PHOSPHATIDYLINOSITOL KINASE"/>
    <property type="match status" value="1"/>
</dbReference>
<keyword evidence="2" id="KW-0547">Nucleotide-binding</keyword>
<feature type="region of interest" description="Disordered" evidence="8">
    <location>
        <begin position="359"/>
        <end position="389"/>
    </location>
</feature>
<evidence type="ECO:0000259" key="12">
    <source>
        <dbReference type="SMART" id="SM00146"/>
    </source>
</evidence>
<dbReference type="PANTHER" id="PTHR10048:SF14">
    <property type="entry name" value="LD28067P"/>
    <property type="match status" value="1"/>
</dbReference>
<evidence type="ECO:0000313" key="16">
    <source>
        <dbReference type="Proteomes" id="UP001153620"/>
    </source>
</evidence>
<dbReference type="GO" id="GO:0016477">
    <property type="term" value="P:cell migration"/>
    <property type="evidence" value="ECO:0007669"/>
    <property type="project" value="TreeGrafter"/>
</dbReference>
<keyword evidence="16" id="KW-1185">Reference proteome</keyword>
<evidence type="ECO:0000256" key="8">
    <source>
        <dbReference type="SAM" id="MobiDB-lite"/>
    </source>
</evidence>
<dbReference type="GO" id="GO:0043491">
    <property type="term" value="P:phosphatidylinositol 3-kinase/protein kinase B signal transduction"/>
    <property type="evidence" value="ECO:0007669"/>
    <property type="project" value="TreeGrafter"/>
</dbReference>
<dbReference type="Pfam" id="PF00168">
    <property type="entry name" value="C2"/>
    <property type="match status" value="1"/>
</dbReference>
<feature type="domain" description="PX" evidence="14">
    <location>
        <begin position="1515"/>
        <end position="1627"/>
    </location>
</feature>
<dbReference type="SUPFAM" id="SSF64268">
    <property type="entry name" value="PX domain"/>
    <property type="match status" value="1"/>
</dbReference>
<keyword evidence="1" id="KW-0808">Transferase</keyword>
<keyword evidence="4" id="KW-0067">ATP-binding</keyword>
<dbReference type="OrthoDB" id="67688at2759"/>
<dbReference type="InterPro" id="IPR016024">
    <property type="entry name" value="ARM-type_fold"/>
</dbReference>
<feature type="domain" description="C2 PI3K-type" evidence="9">
    <location>
        <begin position="744"/>
        <end position="850"/>
    </location>
</feature>
<dbReference type="GO" id="GO:0035005">
    <property type="term" value="F:1-phosphatidylinositol-4-phosphate 3-kinase activity"/>
    <property type="evidence" value="ECO:0007669"/>
    <property type="project" value="UniProtKB-EC"/>
</dbReference>
<evidence type="ECO:0000256" key="2">
    <source>
        <dbReference type="ARBA" id="ARBA00022741"/>
    </source>
</evidence>
<dbReference type="GO" id="GO:0005942">
    <property type="term" value="C:phosphatidylinositol 3-kinase complex"/>
    <property type="evidence" value="ECO:0007669"/>
    <property type="project" value="TreeGrafter"/>
</dbReference>
<dbReference type="SUPFAM" id="SSF48371">
    <property type="entry name" value="ARM repeat"/>
    <property type="match status" value="1"/>
</dbReference>
<feature type="domain" description="PI3K-RBD" evidence="10">
    <location>
        <begin position="461"/>
        <end position="569"/>
    </location>
</feature>
<evidence type="ECO:0000256" key="4">
    <source>
        <dbReference type="ARBA" id="ARBA00022840"/>
    </source>
</evidence>
<evidence type="ECO:0000256" key="5">
    <source>
        <dbReference type="ARBA" id="ARBA00023098"/>
    </source>
</evidence>